<dbReference type="PANTHER" id="PTHR47331">
    <property type="entry name" value="PHD-TYPE DOMAIN-CONTAINING PROTEIN"/>
    <property type="match status" value="1"/>
</dbReference>
<gene>
    <name evidence="1" type="ORF">YQE_09501</name>
</gene>
<dbReference type="OrthoDB" id="8052806at2759"/>
<dbReference type="InterPro" id="IPR021109">
    <property type="entry name" value="Peptidase_aspartic_dom_sf"/>
</dbReference>
<dbReference type="Gene3D" id="2.40.70.10">
    <property type="entry name" value="Acid Proteases"/>
    <property type="match status" value="1"/>
</dbReference>
<dbReference type="OMA" id="CPHERES"/>
<evidence type="ECO:0000313" key="1">
    <source>
        <dbReference type="EMBL" id="ENN73902.1"/>
    </source>
</evidence>
<name>N6U5P0_DENPD</name>
<sequence>LKQPIDSWDALVIHIISLKFDSVTRKEWETEYSKPNMSDLKVFTAFLQEKSRLLETLSMNNPSNLPIVLYVHFETKNIREKGWCLNCLRTNHRTEQCRSSPCRKCSKKHNTLLHNNTFSQEQTSNNASFSYPQAAINDNQSSRAQSVSNDNKLNSDFTYSFHCYYGTSRVLLSTAIVDVLDSDGNMHSCRVMLDSGSESSFITEQMFNKLNLCTTSTNISVSGICLVTSKVALDTSGLKIPPNVILADPSIDQPNSIDILIGIDKFWDLLSTGQIKLGKNLTVIQKTHLGWVISGPITTHCNSFKVSCNPNTSETLDVTLTKFWELEEKFLSRPLSIEDQRCEESFLKTTTQRPDGHFVVQLPFRHSESYLGHSKKIAIKRFLNLERKLNRNPLLKSDYSKFLEEYEALANDTFKYSINVQLSQRFTKRTILSNFGNAEWKDGWDESVPLDILTSYREFYSQLGDLNDLKVSRKIMVSRHVLVELHGFADASEIGYGACIYLRSVNGEGHCSVSLLCSKTRY</sequence>
<dbReference type="PANTHER" id="PTHR47331:SF5">
    <property type="entry name" value="RIBONUCLEASE H"/>
    <property type="match status" value="1"/>
</dbReference>
<feature type="non-terminal residue" evidence="1">
    <location>
        <position position="522"/>
    </location>
</feature>
<protein>
    <submittedName>
        <fullName evidence="1">Uncharacterized protein</fullName>
    </submittedName>
</protein>
<feature type="non-terminal residue" evidence="1">
    <location>
        <position position="1"/>
    </location>
</feature>
<proteinExistence type="predicted"/>
<dbReference type="Pfam" id="PF05380">
    <property type="entry name" value="Peptidase_A17"/>
    <property type="match status" value="1"/>
</dbReference>
<dbReference type="AlphaFoldDB" id="N6U5P0"/>
<dbReference type="InterPro" id="IPR008042">
    <property type="entry name" value="Retrotrans_Pao"/>
</dbReference>
<dbReference type="EMBL" id="KB741093">
    <property type="protein sequence ID" value="ENN73902.1"/>
    <property type="molecule type" value="Genomic_DNA"/>
</dbReference>
<organism evidence="1">
    <name type="scientific">Dendroctonus ponderosae</name>
    <name type="common">Mountain pine beetle</name>
    <dbReference type="NCBI Taxonomy" id="77166"/>
    <lineage>
        <taxon>Eukaryota</taxon>
        <taxon>Metazoa</taxon>
        <taxon>Ecdysozoa</taxon>
        <taxon>Arthropoda</taxon>
        <taxon>Hexapoda</taxon>
        <taxon>Insecta</taxon>
        <taxon>Pterygota</taxon>
        <taxon>Neoptera</taxon>
        <taxon>Endopterygota</taxon>
        <taxon>Coleoptera</taxon>
        <taxon>Polyphaga</taxon>
        <taxon>Cucujiformia</taxon>
        <taxon>Curculionidae</taxon>
        <taxon>Scolytinae</taxon>
        <taxon>Dendroctonus</taxon>
    </lineage>
</organism>
<dbReference type="HOGENOM" id="CLU_522328_0_0_1"/>
<accession>N6U5P0</accession>
<reference evidence="1" key="1">
    <citation type="journal article" date="2013" name="Genome Biol.">
        <title>Draft genome of the mountain pine beetle, Dendroctonus ponderosae Hopkins, a major forest pest.</title>
        <authorList>
            <person name="Keeling C.I."/>
            <person name="Yuen M.M."/>
            <person name="Liao N.Y."/>
            <person name="Docking T.R."/>
            <person name="Chan S.K."/>
            <person name="Taylor G.A."/>
            <person name="Palmquist D.L."/>
            <person name="Jackman S.D."/>
            <person name="Nguyen A."/>
            <person name="Li M."/>
            <person name="Henderson H."/>
            <person name="Janes J.K."/>
            <person name="Zhao Y."/>
            <person name="Pandoh P."/>
            <person name="Moore R."/>
            <person name="Sperling F.A."/>
            <person name="Huber D.P."/>
            <person name="Birol I."/>
            <person name="Jones S.J."/>
            <person name="Bohlmann J."/>
        </authorList>
    </citation>
    <scope>NUCLEOTIDE SEQUENCE</scope>
</reference>